<name>A0A8X7YAP5_POPTO</name>
<accession>A0A8X7YAP5</accession>
<dbReference type="PANTHER" id="PTHR47602">
    <property type="entry name" value="F-BOX PROTEIN SKIP22"/>
    <property type="match status" value="1"/>
</dbReference>
<dbReference type="Proteomes" id="UP000886885">
    <property type="component" value="Chromosome 15A"/>
</dbReference>
<dbReference type="Pfam" id="PF03966">
    <property type="entry name" value="Trm112p"/>
    <property type="match status" value="1"/>
</dbReference>
<dbReference type="OrthoDB" id="1884515at2759"/>
<dbReference type="AlphaFoldDB" id="A0A8X7YAP5"/>
<proteinExistence type="predicted"/>
<evidence type="ECO:0000313" key="1">
    <source>
        <dbReference type="EMBL" id="KAG6746670.1"/>
    </source>
</evidence>
<reference evidence="1" key="1">
    <citation type="journal article" date="2020" name="bioRxiv">
        <title>Hybrid origin of Populus tomentosa Carr. identified through genome sequencing and phylogenomic analysis.</title>
        <authorList>
            <person name="An X."/>
            <person name="Gao K."/>
            <person name="Chen Z."/>
            <person name="Li J."/>
            <person name="Yang X."/>
            <person name="Yang X."/>
            <person name="Zhou J."/>
            <person name="Guo T."/>
            <person name="Zhao T."/>
            <person name="Huang S."/>
            <person name="Miao D."/>
            <person name="Khan W.U."/>
            <person name="Rao P."/>
            <person name="Ye M."/>
            <person name="Lei B."/>
            <person name="Liao W."/>
            <person name="Wang J."/>
            <person name="Ji L."/>
            <person name="Li Y."/>
            <person name="Guo B."/>
            <person name="Mustafa N.S."/>
            <person name="Li S."/>
            <person name="Yun Q."/>
            <person name="Keller S.R."/>
            <person name="Mao J."/>
            <person name="Zhang R."/>
            <person name="Strauss S.H."/>
        </authorList>
    </citation>
    <scope>NUCLEOTIDE SEQUENCE</scope>
    <source>
        <strain evidence="1">GM15</strain>
        <tissue evidence="1">Leaf</tissue>
    </source>
</reference>
<organism evidence="1 2">
    <name type="scientific">Populus tomentosa</name>
    <name type="common">Chinese white poplar</name>
    <dbReference type="NCBI Taxonomy" id="118781"/>
    <lineage>
        <taxon>Eukaryota</taxon>
        <taxon>Viridiplantae</taxon>
        <taxon>Streptophyta</taxon>
        <taxon>Embryophyta</taxon>
        <taxon>Tracheophyta</taxon>
        <taxon>Spermatophyta</taxon>
        <taxon>Magnoliopsida</taxon>
        <taxon>eudicotyledons</taxon>
        <taxon>Gunneridae</taxon>
        <taxon>Pentapetalae</taxon>
        <taxon>rosids</taxon>
        <taxon>fabids</taxon>
        <taxon>Malpighiales</taxon>
        <taxon>Salicaceae</taxon>
        <taxon>Saliceae</taxon>
        <taxon>Populus</taxon>
    </lineage>
</organism>
<gene>
    <name evidence="1" type="ORF">POTOM_049032</name>
</gene>
<dbReference type="InterPro" id="IPR005651">
    <property type="entry name" value="Trm112-like"/>
</dbReference>
<evidence type="ECO:0000313" key="2">
    <source>
        <dbReference type="Proteomes" id="UP000886885"/>
    </source>
</evidence>
<dbReference type="PANTHER" id="PTHR47602:SF2">
    <property type="entry name" value="F-BOX PROTEIN SKIP22"/>
    <property type="match status" value="1"/>
</dbReference>
<protein>
    <recommendedName>
        <fullName evidence="3">Protein preY, mitochondrial</fullName>
    </recommendedName>
</protein>
<dbReference type="EMBL" id="JAAWWB010000029">
    <property type="protein sequence ID" value="KAG6746670.1"/>
    <property type="molecule type" value="Genomic_DNA"/>
</dbReference>
<sequence length="511" mass="57843">MRLSSKPLLKRAGEGISKTLSEILVCPISKQPLRYCKETNSLFSDSIAVSFPIKDGIPCLVPRDGKVKLEKISVFSHILRAFLSFRIVVFRLSLLAVQSQNYSAHICLLIERMSSMHLRQRILCNLLVLRLVTLLISPSIPLLRLGSCSSVREQARGHRGNVQEPTPDQLMSFPESEVFGFNKLENQDLFVRGHAGVQANDANSQETKSEISLDMLVQGQKDSKAQSGETLETQELTSVEAMDIDTGSADDGGKRFSEPYFTRKLLRKEMGDDGYSYKFLDIAVHAVFIESGFGGINSISGTQVDEFRLPEEQASKNLVMSLCYTLPELLGYKNMSETIVLKFQSLGHFLMSMCLARGGSELYRAYGKNDGMNENDRDAMVVFNNDPWQQKFVEEFGDGTGALGTVNWKEQFASCWENKKKRKRDVNAMARLSSSSAPFLPNQEKVCLVFLHPMVVLVKDFLDFVEILLEVVMRLKRGLQQEKHNPRELQERHRKWIPHLFKEMFCLFVST</sequence>
<keyword evidence="2" id="KW-1185">Reference proteome</keyword>
<comment type="caution">
    <text evidence="1">The sequence shown here is derived from an EMBL/GenBank/DDBJ whole genome shotgun (WGS) entry which is preliminary data.</text>
</comment>
<evidence type="ECO:0008006" key="3">
    <source>
        <dbReference type="Google" id="ProtNLM"/>
    </source>
</evidence>